<dbReference type="AlphaFoldDB" id="A0A392QIC8"/>
<evidence type="ECO:0000313" key="1">
    <source>
        <dbReference type="EMBL" id="MCI23958.1"/>
    </source>
</evidence>
<sequence>IDVTHFRPSRFIAADQHPSSRYNALVNGVYYWTISSDLDIDPNTDILCFNFCNNEFRQLKSPVSNVLRTSYCDDLIEIKGSLGYVIQSYTSSYNLWLEIWVMDQNKWSKKYAIETTLMISLRRFGNDAAEIIGGNAGELLKSYDHHGNKLRQFQIKIPEGCAMHMTMCQQAYDYFRIYEYVPSITLLSK</sequence>
<dbReference type="InterPro" id="IPR017451">
    <property type="entry name" value="F-box-assoc_interact_dom"/>
</dbReference>
<name>A0A392QIC8_9FABA</name>
<reference evidence="1 2" key="1">
    <citation type="journal article" date="2018" name="Front. Plant Sci.">
        <title>Red Clover (Trifolium pratense) and Zigzag Clover (T. medium) - A Picture of Genomic Similarities and Differences.</title>
        <authorList>
            <person name="Dluhosova J."/>
            <person name="Istvanek J."/>
            <person name="Nedelnik J."/>
            <person name="Repkova J."/>
        </authorList>
    </citation>
    <scope>NUCLEOTIDE SEQUENCE [LARGE SCALE GENOMIC DNA]</scope>
    <source>
        <strain evidence="2">cv. 10/8</strain>
        <tissue evidence="1">Leaf</tissue>
    </source>
</reference>
<protein>
    <submittedName>
        <fullName evidence="1">F-box protein</fullName>
    </submittedName>
</protein>
<organism evidence="1 2">
    <name type="scientific">Trifolium medium</name>
    <dbReference type="NCBI Taxonomy" id="97028"/>
    <lineage>
        <taxon>Eukaryota</taxon>
        <taxon>Viridiplantae</taxon>
        <taxon>Streptophyta</taxon>
        <taxon>Embryophyta</taxon>
        <taxon>Tracheophyta</taxon>
        <taxon>Spermatophyta</taxon>
        <taxon>Magnoliopsida</taxon>
        <taxon>eudicotyledons</taxon>
        <taxon>Gunneridae</taxon>
        <taxon>Pentapetalae</taxon>
        <taxon>rosids</taxon>
        <taxon>fabids</taxon>
        <taxon>Fabales</taxon>
        <taxon>Fabaceae</taxon>
        <taxon>Papilionoideae</taxon>
        <taxon>50 kb inversion clade</taxon>
        <taxon>NPAAA clade</taxon>
        <taxon>Hologalegina</taxon>
        <taxon>IRL clade</taxon>
        <taxon>Trifolieae</taxon>
        <taxon>Trifolium</taxon>
    </lineage>
</organism>
<keyword evidence="2" id="KW-1185">Reference proteome</keyword>
<feature type="non-terminal residue" evidence="1">
    <location>
        <position position="1"/>
    </location>
</feature>
<accession>A0A392QIC8</accession>
<dbReference type="NCBIfam" id="TIGR01640">
    <property type="entry name" value="F_box_assoc_1"/>
    <property type="match status" value="1"/>
</dbReference>
<dbReference type="Proteomes" id="UP000265520">
    <property type="component" value="Unassembled WGS sequence"/>
</dbReference>
<evidence type="ECO:0000313" key="2">
    <source>
        <dbReference type="Proteomes" id="UP000265520"/>
    </source>
</evidence>
<dbReference type="EMBL" id="LXQA010138795">
    <property type="protein sequence ID" value="MCI23958.1"/>
    <property type="molecule type" value="Genomic_DNA"/>
</dbReference>
<proteinExistence type="predicted"/>
<comment type="caution">
    <text evidence="1">The sequence shown here is derived from an EMBL/GenBank/DDBJ whole genome shotgun (WGS) entry which is preliminary data.</text>
</comment>